<feature type="region of interest" description="Disordered" evidence="1">
    <location>
        <begin position="2131"/>
        <end position="2164"/>
    </location>
</feature>
<feature type="region of interest" description="Disordered" evidence="1">
    <location>
        <begin position="960"/>
        <end position="983"/>
    </location>
</feature>
<feature type="compositionally biased region" description="Low complexity" evidence="1">
    <location>
        <begin position="2194"/>
        <end position="2206"/>
    </location>
</feature>
<name>A0A640KD85_LEITA</name>
<dbReference type="Proteomes" id="UP000419144">
    <property type="component" value="Unassembled WGS sequence"/>
</dbReference>
<feature type="compositionally biased region" description="Basic and acidic residues" evidence="1">
    <location>
        <begin position="292"/>
        <end position="307"/>
    </location>
</feature>
<evidence type="ECO:0000313" key="2">
    <source>
        <dbReference type="EMBL" id="GET87258.1"/>
    </source>
</evidence>
<feature type="compositionally biased region" description="Basic and acidic residues" evidence="1">
    <location>
        <begin position="2207"/>
        <end position="2218"/>
    </location>
</feature>
<sequence length="3323" mass="361695">MRASRTPHPVAFTNLGNGTYGTASLRAPFTAQPLYTPVRRLRHECQSIEGASSSSSSSQRAGHVSSYDPAADVLEVQPIRTMKDLHTTLLGFARAAATPDTLRQASFSHKVGAAVWSSTLSAEAAKAARSKAIPHGTLLRNCSSQSSVPVSIPEGSQASSFTVSAVPNGKRHLLYRLLLHRREGRRMECDAATQNAADGPGVLPSSSTLEETSVSTPVASSTYTGASWYRAFQLFSEAVRQQHVSPTTQHFNLLLYIAQQHALWGRMDEVEEFWAHLLSSVQQLRREKMRDKQMAAKAERKSGERVGRHGTSPELEQLISSSLSTHTRPASASPPSFIIAPTPSITAAALSRQVVELNEMAQALMPNTQTYELLLRCALARGAWDRALEYCALHTLGGAALMTDASLRQVLQVYILAGASGAAPPATGSHVAASPPNLAPHRLRVDEQGQVLRAAKQLPSNSNKSSAHGQSAQEPYWSAALQLFRRSVQRVSTMHTVWCMAALLHRSNHPEELVQVVREDCEKLVQASLRSLAAHALSSVERVALLRTLKMVSDAVCELGDWRTALQVLREVVELRHQMLSERPASLEQLWGAPHPSGETGALFISCGDAASEAPGLPLPHLTTQHIAPPDQLRAGIVDEDTRLDEVQISQYVLKNTLHTLRRVRRYAQVIAVYRDTPVPPAAALDAAADTAREEDDDSIVVWRSMWTSSAVSYVAQAALAVHDLDLLLELCGLTLHGSEVTQNDAAVSLRIPTDAYDATLRLIQYYIVRQRCEEEKSGVSPSTDAVAAKGHSRLQWDVLSQRVYTVYRQRALRALAEEASPYHAYLDRTFHVPSSRGEGYASIARSATAVTVAADLDAPLLPTSHKPLVQLLAQSLQSRVDSLPVTDSIQEEALKHLQRIRRPDTLTIALVMDIMRNEALQPRFSREGTQSLLTAVQKVLDTILAEQHIESIQLLSMSPQGTATHGDKDSGRAQSQQSSGYSRFRSGSASLAAWKPGAVEVGLKLTPAQLASLCTLTAAAVHMSFDILARVQPLTLLAYVPACVKLAWLPSTSAPAQLQRAQQAVVRWADDELKWGDILAAEPQRSAMALMKPATDNVVGSGGAAATRNDPMDASPSAIEASGRSAVAHFVLMYTKFSSRKTIVPSWTPPLIAAAVSSGLAVLEAAAQVLVQLQRSKPGHPPTAAMSAFIAALRHAWTEKTALVSGSLPLEMTSLHHSELELVVVTSLNAVVQQVGASTVSRWTMWGACADMLMTYIDSPLSPTRRRWTQMEKVPAAVIHPALLPQSCPDSWRRAEAAHETLRVLHRFIGLCDKAETGFVERVTIDWLLLGVDKTRRSGTGGGERVYCESAGKGTSGHGNPITPVEHLRCMCEVAHKQLRRTPEAPHEPFSPSELESMQLLLGALTWACRQHAKPLVRRLYAVLAPWLDTLLQDVSLPSPPPPPPSHARTVTFGAHPAVEKEEMLHRQLSRLREEALTACMTVAQCLSSGPRVEVLQDWQLQLRSLRQLTDQGKSTVSLSDFESQRTAAALIDGIAAVVGKLKRTWRYLLTEIALDSHRSLGEARQRSSSSSSPPPLQLPEAALKHRRDVEDAAESFSAWCSSELLPGLILSCLRTCVEHETRRTTVPPKTPPPGATSLSPRALVTAALHKVVEAIWDVDFVAFVWKVDFFAREGIDDNGARVQMLERLRTRGYHTLSMELGWPHPDGVPQQLTRHLYIWLLFAAHSAPMPVAVTKLCRDLATLDVFHGMQRATTWVAAKSDESAAGRTSTAVSPMPFFLFFAHEVDTLTEAKVAEALHSSSRANSVSAATVGTEDSSSHVAGLARMVDGRTAMEHLTKPLVHYTPSVLHIVQQAAQWVLYLTLCEGTADLQAAGGVAGAVRTGSSDFFSVVAQKPRSVGGAFTGHAALPSACLLRHCLAWAGQAHAYHALLRVVEAAAHETLREPEAVVYVFRYMERLGRAAEGLDAGTREGEIIPSPSPVEAFLAFYMSSTTLRRASPVSEQVCLAALLACAANTREDDAAASPFSSDLLTLLTAFTHVVSDHLVTEWQQGRLSVHQSAVLSAWMLRFLWRGVPVSVMDSSTSSLKRYGVVTAEAADSNAAVVSSTATPLRRASMQWLLVTRGTIVPPPRRCNRDEARNPSAFAEGHGSPQAPPPPQTSAFSGCITSLMTELDRASQRFAALWGGAVVSPSAATAPSSDSASLESRESLDSELPPRHLSVTSSSSVDHLVRNVLKQLSTRRSVQQLLRLYRSSHDTLHSPVRVQDTEADVLVEVLPEDARDSAKATLRGGADPVASYNSDWACEASRRVARSHARLSVQQTPTAHEEEAAKLSSWIDAAVSSLASAAQGLAPPPPLPMSLRCPEQNECRTWSAVYTQLLSVTKNMHHAREESAHSVASASESRYHIDAYVRRCTVMLRPVLLRLMSNLPGASSRPDPASSPASPSAHSDVGPCVCSLLLMCYVLAPLRSLWPPPSLAEVLAMVRQELLKLLLACRSASRAGECALHASGHLPRTPYSVLVHLCLHPLMLDALPQLRLSDFSSSESGTAALEAVASGLLLVHHMSADVVDIQVLSSTLADTVATSSSNLRTVPDENDVDALRQTARELLHLSGQELYHLHTSSSSAASSPERLQMLYGRIVRAWMQAGVLLGDARSLLWCGKRLIAWSVQKQQEATARACTAKEYSVIPASTAQTSEVTKSDATTEWLCVLPVAVLLAAVCGPALHCSTEVSEALSSLASVLPLPHSIRDSLSSIHDGTGAVARDEYVRLFRHWQQLLQGHVTEAASQHPGCQPKHRISCHSPFGVILHGSVPGNATPALIEAARRQVGEYLAGSATWYQPQSQQVTPVSSDRAPALRGNDSSTHATIVTDDLCAAFQCLKDASESDMRAFMRLEAAKRAPGSDDVSRGKPKRALEVQAAWRLIHHAALQERQQCRPGSGAAAPWTPLVPPVSWRAYLLSLHPVVPHTVHFIPMAVTEVLMWQSCTTWTEGLAVLKHSLGTLHLSGATPVQQYMAQLLLERVRRTEGCKRADGRQEECHFCAGLETYTYTVQHQPTEETSGRKWLAFPHWQLWSQHMVQRSTHGTTALVCKIVDLMFTHHMQTARAPARDTITRSPSVLAKHTLMEALRCGVHDAALTRVLFRLFWAERYSRVEGAHVFLSALRAAKLARSDALALEAMLTYLRVSDKNAVTTQRTAEWSRRVLQVVNFCEARSTISGAQVPPSSFSSVSSWQHLKEAVEEAAAIHGPTHHFSVEAHRATWKSWAVMCRLQIVPQDVALCVIRLFQQYDHLTEVEELMVSTCYETTMGQAEKRVGSGDTDE</sequence>
<reference evidence="2" key="1">
    <citation type="submission" date="2019-11" db="EMBL/GenBank/DDBJ databases">
        <title>Leishmania tarentolae CDS.</title>
        <authorList>
            <person name="Goto Y."/>
            <person name="Yamagishi J."/>
        </authorList>
    </citation>
    <scope>NUCLEOTIDE SEQUENCE [LARGE SCALE GENOMIC DNA]</scope>
    <source>
        <strain evidence="2">Parrot Tar II</strain>
    </source>
</reference>
<protein>
    <submittedName>
        <fullName evidence="2">Uncharacterized protein</fullName>
    </submittedName>
</protein>
<feature type="region of interest" description="Disordered" evidence="1">
    <location>
        <begin position="292"/>
        <end position="311"/>
    </location>
</feature>
<accession>A0A640KD85</accession>
<dbReference type="OrthoDB" id="273717at2759"/>
<feature type="region of interest" description="Disordered" evidence="1">
    <location>
        <begin position="47"/>
        <end position="66"/>
    </location>
</feature>
<evidence type="ECO:0000313" key="3">
    <source>
        <dbReference type="Proteomes" id="UP000419144"/>
    </source>
</evidence>
<feature type="compositionally biased region" description="Polar residues" evidence="1">
    <location>
        <begin position="973"/>
        <end position="983"/>
    </location>
</feature>
<feature type="region of interest" description="Disordered" evidence="1">
    <location>
        <begin position="195"/>
        <end position="216"/>
    </location>
</feature>
<dbReference type="VEuPathDB" id="TriTrypDB:LtaPh_1507000"/>
<feature type="region of interest" description="Disordered" evidence="1">
    <location>
        <begin position="2194"/>
        <end position="2227"/>
    </location>
</feature>
<evidence type="ECO:0000256" key="1">
    <source>
        <dbReference type="SAM" id="MobiDB-lite"/>
    </source>
</evidence>
<gene>
    <name evidence="2" type="ORF">LtaPh_1507000</name>
</gene>
<dbReference type="EMBL" id="BLBS01000019">
    <property type="protein sequence ID" value="GET87258.1"/>
    <property type="molecule type" value="Genomic_DNA"/>
</dbReference>
<keyword evidence="3" id="KW-1185">Reference proteome</keyword>
<comment type="caution">
    <text evidence="2">The sequence shown here is derived from an EMBL/GenBank/DDBJ whole genome shotgun (WGS) entry which is preliminary data.</text>
</comment>
<feature type="compositionally biased region" description="Low complexity" evidence="1">
    <location>
        <begin position="202"/>
        <end position="216"/>
    </location>
</feature>
<organism evidence="2 3">
    <name type="scientific">Leishmania tarentolae</name>
    <name type="common">Sauroleishmania tarentolae</name>
    <dbReference type="NCBI Taxonomy" id="5689"/>
    <lineage>
        <taxon>Eukaryota</taxon>
        <taxon>Discoba</taxon>
        <taxon>Euglenozoa</taxon>
        <taxon>Kinetoplastea</taxon>
        <taxon>Metakinetoplastina</taxon>
        <taxon>Trypanosomatida</taxon>
        <taxon>Trypanosomatidae</taxon>
        <taxon>Leishmaniinae</taxon>
        <taxon>Leishmania</taxon>
        <taxon>lizard Leishmania</taxon>
    </lineage>
</organism>
<proteinExistence type="predicted"/>